<organism evidence="2 3">
    <name type="scientific">Rhodococcus kronopolitis</name>
    <dbReference type="NCBI Taxonomy" id="1460226"/>
    <lineage>
        <taxon>Bacteria</taxon>
        <taxon>Bacillati</taxon>
        <taxon>Actinomycetota</taxon>
        <taxon>Actinomycetes</taxon>
        <taxon>Mycobacteriales</taxon>
        <taxon>Nocardiaceae</taxon>
        <taxon>Rhodococcus</taxon>
    </lineage>
</organism>
<keyword evidence="3" id="KW-1185">Reference proteome</keyword>
<comment type="caution">
    <text evidence="2">The sequence shown here is derived from an EMBL/GenBank/DDBJ whole genome shotgun (WGS) entry which is preliminary data.</text>
</comment>
<feature type="domain" description="HTH marR-type" evidence="1">
    <location>
        <begin position="6"/>
        <end position="147"/>
    </location>
</feature>
<dbReference type="PANTHER" id="PTHR33164:SF103">
    <property type="entry name" value="REGULATORY PROTEIN MARR"/>
    <property type="match status" value="1"/>
</dbReference>
<gene>
    <name evidence="2" type="ORF">ACFO6S_07865</name>
</gene>
<evidence type="ECO:0000313" key="2">
    <source>
        <dbReference type="EMBL" id="MFC4603593.1"/>
    </source>
</evidence>
<dbReference type="Proteomes" id="UP001595914">
    <property type="component" value="Unassembled WGS sequence"/>
</dbReference>
<proteinExistence type="predicted"/>
<evidence type="ECO:0000313" key="3">
    <source>
        <dbReference type="Proteomes" id="UP001595914"/>
    </source>
</evidence>
<dbReference type="PROSITE" id="PS50995">
    <property type="entry name" value="HTH_MARR_2"/>
    <property type="match status" value="1"/>
</dbReference>
<evidence type="ECO:0000259" key="1">
    <source>
        <dbReference type="PROSITE" id="PS50995"/>
    </source>
</evidence>
<dbReference type="SMART" id="SM00347">
    <property type="entry name" value="HTH_MARR"/>
    <property type="match status" value="1"/>
</dbReference>
<name>A0ABV9FRF8_9NOCA</name>
<accession>A0ABV9FRF8</accession>
<dbReference type="EMBL" id="JBHSFO010000003">
    <property type="protein sequence ID" value="MFC4603593.1"/>
    <property type="molecule type" value="Genomic_DNA"/>
</dbReference>
<dbReference type="PRINTS" id="PR00598">
    <property type="entry name" value="HTHMARR"/>
</dbReference>
<dbReference type="Pfam" id="PF12802">
    <property type="entry name" value="MarR_2"/>
    <property type="match status" value="1"/>
</dbReference>
<dbReference type="PANTHER" id="PTHR33164">
    <property type="entry name" value="TRANSCRIPTIONAL REGULATOR, MARR FAMILY"/>
    <property type="match status" value="1"/>
</dbReference>
<dbReference type="SUPFAM" id="SSF46785">
    <property type="entry name" value="Winged helix' DNA-binding domain"/>
    <property type="match status" value="1"/>
</dbReference>
<dbReference type="InterPro" id="IPR036388">
    <property type="entry name" value="WH-like_DNA-bd_sf"/>
</dbReference>
<dbReference type="RefSeq" id="WP_378415702.1">
    <property type="nucleotide sequence ID" value="NZ_JBHSFO010000003.1"/>
</dbReference>
<protein>
    <submittedName>
        <fullName evidence="2">MarR family winged helix-turn-helix transcriptional regulator</fullName>
    </submittedName>
</protein>
<dbReference type="InterPro" id="IPR039422">
    <property type="entry name" value="MarR/SlyA-like"/>
</dbReference>
<dbReference type="InterPro" id="IPR036390">
    <property type="entry name" value="WH_DNA-bd_sf"/>
</dbReference>
<dbReference type="Gene3D" id="1.10.10.10">
    <property type="entry name" value="Winged helix-like DNA-binding domain superfamily/Winged helix DNA-binding domain"/>
    <property type="match status" value="1"/>
</dbReference>
<reference evidence="3" key="1">
    <citation type="journal article" date="2019" name="Int. J. Syst. Evol. Microbiol.">
        <title>The Global Catalogue of Microorganisms (GCM) 10K type strain sequencing project: providing services to taxonomists for standard genome sequencing and annotation.</title>
        <authorList>
            <consortium name="The Broad Institute Genomics Platform"/>
            <consortium name="The Broad Institute Genome Sequencing Center for Infectious Disease"/>
            <person name="Wu L."/>
            <person name="Ma J."/>
        </authorList>
    </citation>
    <scope>NUCLEOTIDE SEQUENCE [LARGE SCALE GENOMIC DNA]</scope>
    <source>
        <strain evidence="3">CCUG 54520</strain>
    </source>
</reference>
<sequence length="147" mass="16717">MTEGRPDPLRDLLITAARTLRRRWFTALEPWQLSPHEYRALRVIDRGPADSCPGDRPEVPRLGDVAKALRIAPRSATEVVDRLEERGLAERVPDAGDRRAVCVRLTAEGRRVVAELDTARDADAEDYFAALDERDRAELRRILDKLH</sequence>
<dbReference type="InterPro" id="IPR000835">
    <property type="entry name" value="HTH_MarR-typ"/>
</dbReference>